<dbReference type="GO" id="GO:0016020">
    <property type="term" value="C:membrane"/>
    <property type="evidence" value="ECO:0007669"/>
    <property type="project" value="UniProtKB-SubCell"/>
</dbReference>
<name>A0A2S8FVS3_9BACT</name>
<evidence type="ECO:0000256" key="2">
    <source>
        <dbReference type="ARBA" id="ARBA00004370"/>
    </source>
</evidence>
<accession>A0A2S8FVS3</accession>
<dbReference type="PANTHER" id="PTHR43065">
    <property type="entry name" value="SENSOR HISTIDINE KINASE"/>
    <property type="match status" value="1"/>
</dbReference>
<dbReference type="Pfam" id="PF02518">
    <property type="entry name" value="HATPase_c"/>
    <property type="match status" value="1"/>
</dbReference>
<keyword evidence="5" id="KW-0808">Transferase</keyword>
<dbReference type="Gene3D" id="6.10.340.10">
    <property type="match status" value="1"/>
</dbReference>
<dbReference type="Gene3D" id="3.30.565.10">
    <property type="entry name" value="Histidine kinase-like ATPase, C-terminal domain"/>
    <property type="match status" value="1"/>
</dbReference>
<evidence type="ECO:0000256" key="1">
    <source>
        <dbReference type="ARBA" id="ARBA00000085"/>
    </source>
</evidence>
<evidence type="ECO:0000256" key="5">
    <source>
        <dbReference type="ARBA" id="ARBA00022679"/>
    </source>
</evidence>
<evidence type="ECO:0000256" key="10">
    <source>
        <dbReference type="SAM" id="Phobius"/>
    </source>
</evidence>
<dbReference type="InterPro" id="IPR004358">
    <property type="entry name" value="Sig_transdc_His_kin-like_C"/>
</dbReference>
<evidence type="ECO:0000313" key="14">
    <source>
        <dbReference type="Proteomes" id="UP000238322"/>
    </source>
</evidence>
<dbReference type="InterPro" id="IPR005467">
    <property type="entry name" value="His_kinase_dom"/>
</dbReference>
<evidence type="ECO:0000256" key="3">
    <source>
        <dbReference type="ARBA" id="ARBA00012438"/>
    </source>
</evidence>
<comment type="catalytic activity">
    <reaction evidence="1">
        <text>ATP + protein L-histidine = ADP + protein N-phospho-L-histidine.</text>
        <dbReference type="EC" id="2.7.13.3"/>
    </reaction>
</comment>
<evidence type="ECO:0000259" key="11">
    <source>
        <dbReference type="PROSITE" id="PS50109"/>
    </source>
</evidence>
<dbReference type="GO" id="GO:0000155">
    <property type="term" value="F:phosphorelay sensor kinase activity"/>
    <property type="evidence" value="ECO:0007669"/>
    <property type="project" value="InterPro"/>
</dbReference>
<dbReference type="EMBL" id="PUHY01000006">
    <property type="protein sequence ID" value="PQO36150.1"/>
    <property type="molecule type" value="Genomic_DNA"/>
</dbReference>
<dbReference type="PROSITE" id="PS50885">
    <property type="entry name" value="HAMP"/>
    <property type="match status" value="1"/>
</dbReference>
<evidence type="ECO:0000256" key="6">
    <source>
        <dbReference type="ARBA" id="ARBA00022741"/>
    </source>
</evidence>
<dbReference type="Pfam" id="PF00512">
    <property type="entry name" value="HisKA"/>
    <property type="match status" value="1"/>
</dbReference>
<dbReference type="CDD" id="cd06225">
    <property type="entry name" value="HAMP"/>
    <property type="match status" value="1"/>
</dbReference>
<dbReference type="SUPFAM" id="SSF55874">
    <property type="entry name" value="ATPase domain of HSP90 chaperone/DNA topoisomerase II/histidine kinase"/>
    <property type="match status" value="1"/>
</dbReference>
<keyword evidence="4" id="KW-0597">Phosphoprotein</keyword>
<dbReference type="CDD" id="cd00082">
    <property type="entry name" value="HisKA"/>
    <property type="match status" value="1"/>
</dbReference>
<evidence type="ECO:0000256" key="7">
    <source>
        <dbReference type="ARBA" id="ARBA00022777"/>
    </source>
</evidence>
<dbReference type="EC" id="2.7.13.3" evidence="3"/>
<dbReference type="SUPFAM" id="SSF158472">
    <property type="entry name" value="HAMP domain-like"/>
    <property type="match status" value="1"/>
</dbReference>
<dbReference type="Pfam" id="PF00672">
    <property type="entry name" value="HAMP"/>
    <property type="match status" value="1"/>
</dbReference>
<dbReference type="InterPro" id="IPR036890">
    <property type="entry name" value="HATPase_C_sf"/>
</dbReference>
<keyword evidence="10" id="KW-0812">Transmembrane</keyword>
<dbReference type="InterPro" id="IPR036097">
    <property type="entry name" value="HisK_dim/P_sf"/>
</dbReference>
<dbReference type="InterPro" id="IPR003594">
    <property type="entry name" value="HATPase_dom"/>
</dbReference>
<dbReference type="PANTHER" id="PTHR43065:SF46">
    <property type="entry name" value="C4-DICARBOXYLATE TRANSPORT SENSOR PROTEIN DCTB"/>
    <property type="match status" value="1"/>
</dbReference>
<dbReference type="SMART" id="SM00388">
    <property type="entry name" value="HisKA"/>
    <property type="match status" value="1"/>
</dbReference>
<dbReference type="GO" id="GO:0005524">
    <property type="term" value="F:ATP binding"/>
    <property type="evidence" value="ECO:0007669"/>
    <property type="project" value="UniProtKB-KW"/>
</dbReference>
<dbReference type="InterPro" id="IPR003660">
    <property type="entry name" value="HAMP_dom"/>
</dbReference>
<feature type="domain" description="Histidine kinase" evidence="11">
    <location>
        <begin position="322"/>
        <end position="541"/>
    </location>
</feature>
<keyword evidence="6" id="KW-0547">Nucleotide-binding</keyword>
<organism evidence="13 14">
    <name type="scientific">Blastopirellula marina</name>
    <dbReference type="NCBI Taxonomy" id="124"/>
    <lineage>
        <taxon>Bacteria</taxon>
        <taxon>Pseudomonadati</taxon>
        <taxon>Planctomycetota</taxon>
        <taxon>Planctomycetia</taxon>
        <taxon>Pirellulales</taxon>
        <taxon>Pirellulaceae</taxon>
        <taxon>Blastopirellula</taxon>
    </lineage>
</organism>
<dbReference type="Gene3D" id="1.10.287.130">
    <property type="match status" value="1"/>
</dbReference>
<gene>
    <name evidence="13" type="ORF">C5Y83_09540</name>
</gene>
<feature type="transmembrane region" description="Helical" evidence="10">
    <location>
        <begin position="218"/>
        <end position="241"/>
    </location>
</feature>
<dbReference type="SMART" id="SM00387">
    <property type="entry name" value="HATPase_c"/>
    <property type="match status" value="1"/>
</dbReference>
<keyword evidence="7" id="KW-0418">Kinase</keyword>
<evidence type="ECO:0000256" key="4">
    <source>
        <dbReference type="ARBA" id="ARBA00022553"/>
    </source>
</evidence>
<evidence type="ECO:0000313" key="13">
    <source>
        <dbReference type="EMBL" id="PQO36150.1"/>
    </source>
</evidence>
<feature type="transmembrane region" description="Helical" evidence="10">
    <location>
        <begin position="35"/>
        <end position="60"/>
    </location>
</feature>
<evidence type="ECO:0000259" key="12">
    <source>
        <dbReference type="PROSITE" id="PS50885"/>
    </source>
</evidence>
<dbReference type="PRINTS" id="PR00344">
    <property type="entry name" value="BCTRLSENSOR"/>
</dbReference>
<keyword evidence="10" id="KW-1133">Transmembrane helix</keyword>
<feature type="domain" description="HAMP" evidence="12">
    <location>
        <begin position="242"/>
        <end position="294"/>
    </location>
</feature>
<keyword evidence="10" id="KW-0472">Membrane</keyword>
<evidence type="ECO:0000256" key="9">
    <source>
        <dbReference type="ARBA" id="ARBA00023012"/>
    </source>
</evidence>
<keyword evidence="8" id="KW-0067">ATP-binding</keyword>
<comment type="caution">
    <text evidence="13">The sequence shown here is derived from an EMBL/GenBank/DDBJ whole genome shotgun (WGS) entry which is preliminary data.</text>
</comment>
<dbReference type="SUPFAM" id="SSF47384">
    <property type="entry name" value="Homodimeric domain of signal transducing histidine kinase"/>
    <property type="match status" value="1"/>
</dbReference>
<dbReference type="Proteomes" id="UP000238322">
    <property type="component" value="Unassembled WGS sequence"/>
</dbReference>
<proteinExistence type="predicted"/>
<dbReference type="AlphaFoldDB" id="A0A2S8FVS3"/>
<dbReference type="PROSITE" id="PS50109">
    <property type="entry name" value="HIS_KIN"/>
    <property type="match status" value="1"/>
</dbReference>
<dbReference type="SMART" id="SM00304">
    <property type="entry name" value="HAMP"/>
    <property type="match status" value="1"/>
</dbReference>
<dbReference type="InterPro" id="IPR003661">
    <property type="entry name" value="HisK_dim/P_dom"/>
</dbReference>
<reference evidence="13 14" key="1">
    <citation type="submission" date="2018-02" db="EMBL/GenBank/DDBJ databases">
        <title>Comparative genomes isolates from brazilian mangrove.</title>
        <authorList>
            <person name="Araujo J.E."/>
            <person name="Taketani R.G."/>
            <person name="Silva M.C.P."/>
            <person name="Loureco M.V."/>
            <person name="Andreote F.D."/>
        </authorList>
    </citation>
    <scope>NUCLEOTIDE SEQUENCE [LARGE SCALE GENOMIC DNA]</scope>
    <source>
        <strain evidence="13 14">Hex-1 MGV</strain>
    </source>
</reference>
<evidence type="ECO:0000256" key="8">
    <source>
        <dbReference type="ARBA" id="ARBA00022840"/>
    </source>
</evidence>
<keyword evidence="9" id="KW-0902">Two-component regulatory system</keyword>
<sequence length="553" mass="61878">MAAYWINRLRLLPAETCFCDKEVAVLNRRPLRHKLILGGVVLAALVLALFATTLFGGLSYRQVARDISARSVELPLAIDFSLAVTDLRHALNQAKHSEDFVFHNSALDELLTQEFRIKFSAAQEALRRYEDQLDRSGAGDSDIGDDSDERDTIGEIHGSLQKLSDLNRGSDWFSNKVKLEQLSGEADHLHGLAKKLPSFLIEEMQQLKDEVRSQYRSWITVSLVVMFLTACAIGFAVYASWRWLFSPLKILMDGSRRVANGDFDHRIQLEGHAELAILADAMNAMTHRFQAIESNLNEQVKDRTNQVVRSEQLASVGFLAAGVAHEINNPLASIAFCAESLRSRLSEGEESQFRDCDVTVLQTYLGMIEEEAFRCKEITERLLDFSRLGDVEKTETDVRDLVQGVIDMVRHLGKYREKNLIFEDDQVALAPVNGPEIKQVVLNLITNALDSIDPGGSVLVKIGEERGQVKVTVKDDGCGMTDEVRRHLFEPFFTRRRDGQGTGLGLSISYRIVSDHGGQIDAWSEGPGLGSEFSFTLPCREASKRNERKHQAA</sequence>
<comment type="subcellular location">
    <subcellularLocation>
        <location evidence="2">Membrane</location>
    </subcellularLocation>
</comment>
<protein>
    <recommendedName>
        <fullName evidence="3">histidine kinase</fullName>
        <ecNumber evidence="3">2.7.13.3</ecNumber>
    </recommendedName>
</protein>